<protein>
    <submittedName>
        <fullName evidence="1">Uncharacterized protein</fullName>
    </submittedName>
</protein>
<organism evidence="1 2">
    <name type="scientific">Qipengyuania polymorpha</name>
    <dbReference type="NCBI Taxonomy" id="2867234"/>
    <lineage>
        <taxon>Bacteria</taxon>
        <taxon>Pseudomonadati</taxon>
        <taxon>Pseudomonadota</taxon>
        <taxon>Alphaproteobacteria</taxon>
        <taxon>Sphingomonadales</taxon>
        <taxon>Erythrobacteraceae</taxon>
        <taxon>Qipengyuania</taxon>
    </lineage>
</organism>
<comment type="caution">
    <text evidence="1">The sequence shown here is derived from an EMBL/GenBank/DDBJ whole genome shotgun (WGS) entry which is preliminary data.</text>
</comment>
<dbReference type="InterPro" id="IPR027417">
    <property type="entry name" value="P-loop_NTPase"/>
</dbReference>
<dbReference type="Proteomes" id="UP000783253">
    <property type="component" value="Unassembled WGS sequence"/>
</dbReference>
<name>A0ABS7IZR8_9SPHN</name>
<proteinExistence type="predicted"/>
<dbReference type="Gene3D" id="3.40.50.300">
    <property type="entry name" value="P-loop containing nucleotide triphosphate hydrolases"/>
    <property type="match status" value="1"/>
</dbReference>
<gene>
    <name evidence="1" type="ORF">K3152_12450</name>
</gene>
<evidence type="ECO:0000313" key="1">
    <source>
        <dbReference type="EMBL" id="MBX7459062.1"/>
    </source>
</evidence>
<keyword evidence="2" id="KW-1185">Reference proteome</keyword>
<dbReference type="RefSeq" id="WP_221574463.1">
    <property type="nucleotide sequence ID" value="NZ_JAIGNK010000004.1"/>
</dbReference>
<evidence type="ECO:0000313" key="2">
    <source>
        <dbReference type="Proteomes" id="UP000783253"/>
    </source>
</evidence>
<accession>A0ABS7IZR8</accession>
<sequence>MPEANDIFADTDWLPHAYDPAADRVQFLRIPQGARKELTFLAEYKPQSAADAVWIAGDEVRAAAATGPAPSYIFHSAFCRSTLLVKALDALDGVRGLSEPMIFNSLQASPPTPQARSLIAPLMRLLGRRDGDEVVIAKPSNFANGLIPLLLQDDTSSKAICIYGTCEEFLRSVAKKGLEGRIWARKQLAHNRRIVPLDLGLDENAFYELTDMQAAALMWLFHVRQFHGLTQTFPDRVRTLLSSRFVEDKGATFAAAAGFYGFEAGTEEIAEVAQGPLFARHAKQGGDYEEVVREQEEQGRSAVVDGEIAKVGEWVTLIARQLQMPVPLPAPLF</sequence>
<dbReference type="EMBL" id="JAIGNK010000004">
    <property type="protein sequence ID" value="MBX7459062.1"/>
    <property type="molecule type" value="Genomic_DNA"/>
</dbReference>
<reference evidence="1 2" key="1">
    <citation type="submission" date="2021-08" db="EMBL/GenBank/DDBJ databases">
        <title>Comparative Genomics Analysis of the Genus Qipengyuania Reveals Extensive Genetic Diversity and Metabolic Versatility, Including the Description of Fifteen Novel Species.</title>
        <authorList>
            <person name="Liu Y."/>
        </authorList>
    </citation>
    <scope>NUCLEOTIDE SEQUENCE [LARGE SCALE GENOMIC DNA]</scope>
    <source>
        <strain evidence="1 2">1NDH17</strain>
    </source>
</reference>